<accession>A0A0A5G0M4</accession>
<evidence type="ECO:0000313" key="3">
    <source>
        <dbReference type="Proteomes" id="UP000030403"/>
    </source>
</evidence>
<dbReference type="EMBL" id="AVPF01000029">
    <property type="protein sequence ID" value="KGX86656.1"/>
    <property type="molecule type" value="Genomic_DNA"/>
</dbReference>
<dbReference type="RefSeq" id="WP_231566604.1">
    <property type="nucleotide sequence ID" value="NZ_AULJ01000008.1"/>
</dbReference>
<evidence type="ECO:0000259" key="1">
    <source>
        <dbReference type="Pfam" id="PF00535"/>
    </source>
</evidence>
<dbReference type="eggNOG" id="COG1216">
    <property type="taxonomic scope" value="Bacteria"/>
</dbReference>
<dbReference type="Gene3D" id="3.90.550.10">
    <property type="entry name" value="Spore Coat Polysaccharide Biosynthesis Protein SpsA, Chain A"/>
    <property type="match status" value="1"/>
</dbReference>
<keyword evidence="2" id="KW-0808">Transferase</keyword>
<proteinExistence type="predicted"/>
<dbReference type="Proteomes" id="UP000030403">
    <property type="component" value="Unassembled WGS sequence"/>
</dbReference>
<dbReference type="InterPro" id="IPR050834">
    <property type="entry name" value="Glycosyltransf_2"/>
</dbReference>
<dbReference type="SUPFAM" id="SSF53448">
    <property type="entry name" value="Nucleotide-diphospho-sugar transferases"/>
    <property type="match status" value="1"/>
</dbReference>
<name>A0A0A5G0M4_9BACI</name>
<dbReference type="PANTHER" id="PTHR43685:SF2">
    <property type="entry name" value="GLYCOSYLTRANSFERASE 2-LIKE DOMAIN-CONTAINING PROTEIN"/>
    <property type="match status" value="1"/>
</dbReference>
<dbReference type="InterPro" id="IPR029044">
    <property type="entry name" value="Nucleotide-diphossugar_trans"/>
</dbReference>
<keyword evidence="3" id="KW-1185">Reference proteome</keyword>
<comment type="caution">
    <text evidence="2">The sequence shown here is derived from an EMBL/GenBank/DDBJ whole genome shotgun (WGS) entry which is preliminary data.</text>
</comment>
<dbReference type="PANTHER" id="PTHR43685">
    <property type="entry name" value="GLYCOSYLTRANSFERASE"/>
    <property type="match status" value="1"/>
</dbReference>
<sequence>MVSPYVSIVIPTYNRLLYLTELMECLSRQTFQSFEIIIVNDCGEKVDIVKELYPQLLITIIEMDTNVKHVHARNVGVAHANGDYIMLIDDDDLIVSTHLKTMLEVISEYDLIYSDVEIVNYEWIHQVRVPKARFLFAYELDLKGMRTFSTFIPSGCLYRKEIHDQIGGFDADMHHYWDWDFFLRVSEKFRVNRVPVAGVLYDFSDSHGNQSKNVDSMQGYLKKLSEKHNLGELPTKNFFTLLDEPGVKKRKAGTKQVWDGTPFRTRATNRTHL</sequence>
<evidence type="ECO:0000313" key="2">
    <source>
        <dbReference type="EMBL" id="KGX86656.1"/>
    </source>
</evidence>
<dbReference type="GO" id="GO:0016740">
    <property type="term" value="F:transferase activity"/>
    <property type="evidence" value="ECO:0007669"/>
    <property type="project" value="UniProtKB-KW"/>
</dbReference>
<dbReference type="InterPro" id="IPR001173">
    <property type="entry name" value="Glyco_trans_2-like"/>
</dbReference>
<protein>
    <submittedName>
        <fullName evidence="2">Glycosyltransferase</fullName>
    </submittedName>
</protein>
<dbReference type="AlphaFoldDB" id="A0A0A5G0M4"/>
<dbReference type="Pfam" id="PF00535">
    <property type="entry name" value="Glycos_transf_2"/>
    <property type="match status" value="1"/>
</dbReference>
<reference evidence="2 3" key="1">
    <citation type="submission" date="2013-08" db="EMBL/GenBank/DDBJ databases">
        <authorList>
            <person name="Huang J."/>
            <person name="Wang G."/>
        </authorList>
    </citation>
    <scope>NUCLEOTIDE SEQUENCE [LARGE SCALE GENOMIC DNA]</scope>
    <source>
        <strain evidence="2 3">BH030004</strain>
    </source>
</reference>
<organism evidence="2 3">
    <name type="scientific">Pontibacillus marinus BH030004 = DSM 16465</name>
    <dbReference type="NCBI Taxonomy" id="1385511"/>
    <lineage>
        <taxon>Bacteria</taxon>
        <taxon>Bacillati</taxon>
        <taxon>Bacillota</taxon>
        <taxon>Bacilli</taxon>
        <taxon>Bacillales</taxon>
        <taxon>Bacillaceae</taxon>
        <taxon>Pontibacillus</taxon>
    </lineage>
</organism>
<feature type="domain" description="Glycosyltransferase 2-like" evidence="1">
    <location>
        <begin position="7"/>
        <end position="166"/>
    </location>
</feature>
<gene>
    <name evidence="2" type="ORF">N783_11745</name>
</gene>
<dbReference type="STRING" id="1385511.GCA_000425225_00736"/>